<sequence length="154" mass="16949">MDKPIGHNDDGSIRGGGLLGPKATYWHTLRLPYATLLGKTSNVLEHAVTHKSPNHSTPIFCASEAENHTSWTLFNTGLRPEICSAVTKREVNQTSPDPNPETQTQAQQTGSYPIDKTPAQEPKATNSKSKKSARSTTIKVVSWRRKDTGKPRPY</sequence>
<evidence type="ECO:0000256" key="1">
    <source>
        <dbReference type="SAM" id="MobiDB-lite"/>
    </source>
</evidence>
<dbReference type="EMBL" id="CP019471">
    <property type="protein sequence ID" value="UQC73391.1"/>
    <property type="molecule type" value="Genomic_DNA"/>
</dbReference>
<reference evidence="2" key="1">
    <citation type="journal article" date="2021" name="Mol. Plant Microbe Interact.">
        <title>Complete Genome Sequence of the Plant-Pathogenic Fungus Colletotrichum lupini.</title>
        <authorList>
            <person name="Baroncelli R."/>
            <person name="Pensec F."/>
            <person name="Da Lio D."/>
            <person name="Boufleur T."/>
            <person name="Vicente I."/>
            <person name="Sarrocco S."/>
            <person name="Picot A."/>
            <person name="Baraldi E."/>
            <person name="Sukno S."/>
            <person name="Thon M."/>
            <person name="Le Floch G."/>
        </authorList>
    </citation>
    <scope>NUCLEOTIDE SEQUENCE</scope>
    <source>
        <strain evidence="2">IMI 504893</strain>
    </source>
</reference>
<dbReference type="GeneID" id="73334099"/>
<feature type="compositionally biased region" description="Basic and acidic residues" evidence="1">
    <location>
        <begin position="144"/>
        <end position="154"/>
    </location>
</feature>
<proteinExistence type="predicted"/>
<feature type="region of interest" description="Disordered" evidence="1">
    <location>
        <begin position="87"/>
        <end position="154"/>
    </location>
</feature>
<dbReference type="RefSeq" id="XP_049135046.1">
    <property type="nucleotide sequence ID" value="XM_049279089.1"/>
</dbReference>
<dbReference type="KEGG" id="clup:CLUP02_00035"/>
<gene>
    <name evidence="2" type="ORF">CLUP02_00035</name>
</gene>
<name>A0A9Q8SAI7_9PEZI</name>
<accession>A0A9Q8SAI7</accession>
<evidence type="ECO:0000313" key="3">
    <source>
        <dbReference type="Proteomes" id="UP000830671"/>
    </source>
</evidence>
<dbReference type="AlphaFoldDB" id="A0A9Q8SAI7"/>
<dbReference type="Proteomes" id="UP000830671">
    <property type="component" value="Chromosome 1"/>
</dbReference>
<evidence type="ECO:0000313" key="2">
    <source>
        <dbReference type="EMBL" id="UQC73391.1"/>
    </source>
</evidence>
<organism evidence="2 3">
    <name type="scientific">Colletotrichum lupini</name>
    <dbReference type="NCBI Taxonomy" id="145971"/>
    <lineage>
        <taxon>Eukaryota</taxon>
        <taxon>Fungi</taxon>
        <taxon>Dikarya</taxon>
        <taxon>Ascomycota</taxon>
        <taxon>Pezizomycotina</taxon>
        <taxon>Sordariomycetes</taxon>
        <taxon>Hypocreomycetidae</taxon>
        <taxon>Glomerellales</taxon>
        <taxon>Glomerellaceae</taxon>
        <taxon>Colletotrichum</taxon>
        <taxon>Colletotrichum acutatum species complex</taxon>
    </lineage>
</organism>
<keyword evidence="3" id="KW-1185">Reference proteome</keyword>
<feature type="compositionally biased region" description="Polar residues" evidence="1">
    <location>
        <begin position="92"/>
        <end position="111"/>
    </location>
</feature>
<protein>
    <submittedName>
        <fullName evidence="2">Uncharacterized protein</fullName>
    </submittedName>
</protein>